<feature type="compositionally biased region" description="Low complexity" evidence="1">
    <location>
        <begin position="436"/>
        <end position="448"/>
    </location>
</feature>
<keyword evidence="3" id="KW-1185">Reference proteome</keyword>
<dbReference type="AlphaFoldDB" id="A0A1Y2CH79"/>
<gene>
    <name evidence="2" type="ORF">BCR33DRAFT_715488</name>
</gene>
<feature type="region of interest" description="Disordered" evidence="1">
    <location>
        <begin position="379"/>
        <end position="490"/>
    </location>
</feature>
<proteinExistence type="predicted"/>
<dbReference type="OrthoDB" id="10531684at2759"/>
<sequence>MGLTLTGAAVTSSVAIEDLESDLYDFLDNYGDEEEEEVPAGDAQFTVDTSKFLSIQEPQVPSSVSTQPSNEPVAAGAAKKLEDLDFKFEGEDDVVTANEQQREVEQVAQADNTDNDADHFPPVKNLINHFTAIAVAQDKRVEEAPVPSSVAASINEEVFVDAVPVIEEVVSAPVVVAPVVAPVEEVPVAVEEVVEEGEELSVVSGNGLERAESKYVIHQEVPQPVAVVGTVKYEEQASVVVDAKSAVVERQEVIEEPVAPPMQPQISERSASTKERSMSIYSESFSIFETDSVLDSDIQVQIIRLRGQIDRTRILINEQLRLRNMPPLEPGQYSLPAIQPSKRGSIISTVSNAVYSAITSPTAQDLEIQRMREELERTKREIADKQKQTITPYTPAPPPANVARPPPQDDQSDFPGVDKVIEYKKPTKNNDSASITSGKSNKSNTGSGWAADTNDKPVKERKKSIKPNADKPPPLYMSGPHMMMGGGGRF</sequence>
<organism evidence="2 3">
    <name type="scientific">Rhizoclosmatium globosum</name>
    <dbReference type="NCBI Taxonomy" id="329046"/>
    <lineage>
        <taxon>Eukaryota</taxon>
        <taxon>Fungi</taxon>
        <taxon>Fungi incertae sedis</taxon>
        <taxon>Chytridiomycota</taxon>
        <taxon>Chytridiomycota incertae sedis</taxon>
        <taxon>Chytridiomycetes</taxon>
        <taxon>Chytridiales</taxon>
        <taxon>Chytriomycetaceae</taxon>
        <taxon>Rhizoclosmatium</taxon>
    </lineage>
</organism>
<evidence type="ECO:0000313" key="3">
    <source>
        <dbReference type="Proteomes" id="UP000193642"/>
    </source>
</evidence>
<name>A0A1Y2CH79_9FUNG</name>
<dbReference type="EMBL" id="MCGO01000016">
    <property type="protein sequence ID" value="ORY46389.1"/>
    <property type="molecule type" value="Genomic_DNA"/>
</dbReference>
<feature type="compositionally biased region" description="Pro residues" evidence="1">
    <location>
        <begin position="394"/>
        <end position="408"/>
    </location>
</feature>
<reference evidence="2 3" key="1">
    <citation type="submission" date="2016-07" db="EMBL/GenBank/DDBJ databases">
        <title>Pervasive Adenine N6-methylation of Active Genes in Fungi.</title>
        <authorList>
            <consortium name="DOE Joint Genome Institute"/>
            <person name="Mondo S.J."/>
            <person name="Dannebaum R.O."/>
            <person name="Kuo R.C."/>
            <person name="Labutti K."/>
            <person name="Haridas S."/>
            <person name="Kuo A."/>
            <person name="Salamov A."/>
            <person name="Ahrendt S.R."/>
            <person name="Lipzen A."/>
            <person name="Sullivan W."/>
            <person name="Andreopoulos W.B."/>
            <person name="Clum A."/>
            <person name="Lindquist E."/>
            <person name="Daum C."/>
            <person name="Ramamoorthy G.K."/>
            <person name="Gryganskyi A."/>
            <person name="Culley D."/>
            <person name="Magnuson J.K."/>
            <person name="James T.Y."/>
            <person name="O'Malley M.A."/>
            <person name="Stajich J.E."/>
            <person name="Spatafora J.W."/>
            <person name="Visel A."/>
            <person name="Grigoriev I.V."/>
        </authorList>
    </citation>
    <scope>NUCLEOTIDE SEQUENCE [LARGE SCALE GENOMIC DNA]</scope>
    <source>
        <strain evidence="2 3">JEL800</strain>
    </source>
</reference>
<dbReference type="Proteomes" id="UP000193642">
    <property type="component" value="Unassembled WGS sequence"/>
</dbReference>
<evidence type="ECO:0000256" key="1">
    <source>
        <dbReference type="SAM" id="MobiDB-lite"/>
    </source>
</evidence>
<accession>A0A1Y2CH79</accession>
<protein>
    <submittedName>
        <fullName evidence="2">Uncharacterized protein</fullName>
    </submittedName>
</protein>
<comment type="caution">
    <text evidence="2">The sequence shown here is derived from an EMBL/GenBank/DDBJ whole genome shotgun (WGS) entry which is preliminary data.</text>
</comment>
<evidence type="ECO:0000313" key="2">
    <source>
        <dbReference type="EMBL" id="ORY46389.1"/>
    </source>
</evidence>